<protein>
    <submittedName>
        <fullName evidence="2">Uncharacterized protein</fullName>
    </submittedName>
</protein>
<organism evidence="2 3">
    <name type="scientific">Ranitomeya imitator</name>
    <name type="common">mimic poison frog</name>
    <dbReference type="NCBI Taxonomy" id="111125"/>
    <lineage>
        <taxon>Eukaryota</taxon>
        <taxon>Metazoa</taxon>
        <taxon>Chordata</taxon>
        <taxon>Craniata</taxon>
        <taxon>Vertebrata</taxon>
        <taxon>Euteleostomi</taxon>
        <taxon>Amphibia</taxon>
        <taxon>Batrachia</taxon>
        <taxon>Anura</taxon>
        <taxon>Neobatrachia</taxon>
        <taxon>Hyloidea</taxon>
        <taxon>Dendrobatidae</taxon>
        <taxon>Dendrobatinae</taxon>
        <taxon>Ranitomeya</taxon>
    </lineage>
</organism>
<accession>A0ABN9L144</accession>
<feature type="compositionally biased region" description="Polar residues" evidence="1">
    <location>
        <begin position="281"/>
        <end position="291"/>
    </location>
</feature>
<evidence type="ECO:0000256" key="1">
    <source>
        <dbReference type="SAM" id="MobiDB-lite"/>
    </source>
</evidence>
<feature type="region of interest" description="Disordered" evidence="1">
    <location>
        <begin position="265"/>
        <end position="423"/>
    </location>
</feature>
<feature type="compositionally biased region" description="Pro residues" evidence="1">
    <location>
        <begin position="88"/>
        <end position="97"/>
    </location>
</feature>
<dbReference type="Proteomes" id="UP001176940">
    <property type="component" value="Unassembled WGS sequence"/>
</dbReference>
<feature type="compositionally biased region" description="Pro residues" evidence="1">
    <location>
        <begin position="26"/>
        <end position="55"/>
    </location>
</feature>
<dbReference type="EMBL" id="CAUEEQ010006846">
    <property type="protein sequence ID" value="CAJ0930602.1"/>
    <property type="molecule type" value="Genomic_DNA"/>
</dbReference>
<evidence type="ECO:0000313" key="3">
    <source>
        <dbReference type="Proteomes" id="UP001176940"/>
    </source>
</evidence>
<keyword evidence="3" id="KW-1185">Reference proteome</keyword>
<gene>
    <name evidence="2" type="ORF">RIMI_LOCUS4304057</name>
</gene>
<feature type="region of interest" description="Disordered" evidence="1">
    <location>
        <begin position="1"/>
        <end position="146"/>
    </location>
</feature>
<evidence type="ECO:0000313" key="2">
    <source>
        <dbReference type="EMBL" id="CAJ0930602.1"/>
    </source>
</evidence>
<name>A0ABN9L144_9NEOB</name>
<dbReference type="InterPro" id="IPR047271">
    <property type="entry name" value="Ephexin-like"/>
</dbReference>
<feature type="compositionally biased region" description="Low complexity" evidence="1">
    <location>
        <begin position="497"/>
        <end position="508"/>
    </location>
</feature>
<reference evidence="2" key="1">
    <citation type="submission" date="2023-07" db="EMBL/GenBank/DDBJ databases">
        <authorList>
            <person name="Stuckert A."/>
        </authorList>
    </citation>
    <scope>NUCLEOTIDE SEQUENCE</scope>
</reference>
<sequence>MSATDALPPLIPLSQKPVRIIKARPPNRPPPHLPPKPPQKPPPCPQHAPTPPAAQPEPAAEPTTSGVCVKKIAGLFQKDPGAGDDPQPRLPPKPPALLPREDQEDSPGANLMPDVDPEEEQSGAPPLPPKVFQDPDERSSKMAMCPPRPACPSRCCCACHQQRPGMVLVWLPESSVVSPGLLVNEASDSSDDSGVFQRVLSVNEDEDEDGGKWSSWHLKDKMNVGTCYPVRRRSLKHAERSRQHAADGGDKARDSVVLTSYKSTAEDSFNGDLPSSACEAENTQKVGSASNAPEIPKHGPPSHRRTKAAGIVDVEPTGSSMANGPETSLSKNAKSKSISFSDEVSTMAAYQSDSAQSNGDPNSDPVTLRGEAETRSKIRKPARRSKVPPLSMVEDPEPPTLPPKVPSKPPERSSAPATTCTTSVSEKGVIKKVFASVDVSPDRFMTRIPTVKSPKSIDWESHLRDEPLYQTYRQSVINKEIRRQTVARNSSFTSYDSSQESPLSSGGSPKQGRRSAAPHNTLWQEIAICDGERCPGQYEQR</sequence>
<feature type="compositionally biased region" description="Polar residues" evidence="1">
    <location>
        <begin position="317"/>
        <end position="365"/>
    </location>
</feature>
<proteinExistence type="predicted"/>
<dbReference type="PANTHER" id="PTHR12845">
    <property type="entry name" value="GUANINE NUCLEOTIDE EXCHANGE FACTOR"/>
    <property type="match status" value="1"/>
</dbReference>
<comment type="caution">
    <text evidence="2">The sequence shown here is derived from an EMBL/GenBank/DDBJ whole genome shotgun (WGS) entry which is preliminary data.</text>
</comment>
<feature type="compositionally biased region" description="Basic residues" evidence="1">
    <location>
        <begin position="377"/>
        <end position="386"/>
    </location>
</feature>
<feature type="compositionally biased region" description="Pro residues" evidence="1">
    <location>
        <begin position="398"/>
        <end position="408"/>
    </location>
</feature>
<dbReference type="PANTHER" id="PTHR12845:SF7">
    <property type="entry name" value="RHO GUANINE NUCLEOTIDE EXCHANGE FACTOR 15"/>
    <property type="match status" value="1"/>
</dbReference>
<feature type="region of interest" description="Disordered" evidence="1">
    <location>
        <begin position="488"/>
        <end position="519"/>
    </location>
</feature>